<dbReference type="EMBL" id="CP003642">
    <property type="protein sequence ID" value="AFZ27756.1"/>
    <property type="molecule type" value="Genomic_DNA"/>
</dbReference>
<dbReference type="PANTHER" id="PTHR14136:SF17">
    <property type="entry name" value="BTB_POZ DOMAIN-CONTAINING PROTEIN KCTD9"/>
    <property type="match status" value="1"/>
</dbReference>
<dbReference type="Proteomes" id="UP000010475">
    <property type="component" value="Chromosome"/>
</dbReference>
<dbReference type="AlphaFoldDB" id="K9X6Q4"/>
<dbReference type="RefSeq" id="WP_015210990.1">
    <property type="nucleotide sequence ID" value="NC_019757.1"/>
</dbReference>
<dbReference type="HOGENOM" id="CLU_033401_4_3_3"/>
<dbReference type="InterPro" id="IPR051082">
    <property type="entry name" value="Pentapeptide-BTB/POZ_domain"/>
</dbReference>
<gene>
    <name evidence="1" type="ORF">Cylst_5761</name>
</gene>
<accession>K9X6Q4</accession>
<reference evidence="1 2" key="1">
    <citation type="submission" date="2012-06" db="EMBL/GenBank/DDBJ databases">
        <title>Finished chromosome of genome of Cylindrospermum stagnale PCC 7417.</title>
        <authorList>
            <consortium name="US DOE Joint Genome Institute"/>
            <person name="Gugger M."/>
            <person name="Coursin T."/>
            <person name="Rippka R."/>
            <person name="Tandeau De Marsac N."/>
            <person name="Huntemann M."/>
            <person name="Wei C.-L."/>
            <person name="Han J."/>
            <person name="Detter J.C."/>
            <person name="Han C."/>
            <person name="Tapia R."/>
            <person name="Chen A."/>
            <person name="Kyrpides N."/>
            <person name="Mavromatis K."/>
            <person name="Markowitz V."/>
            <person name="Szeto E."/>
            <person name="Ivanova N."/>
            <person name="Pagani I."/>
            <person name="Pati A."/>
            <person name="Goodwin L."/>
            <person name="Nordberg H.P."/>
            <person name="Cantor M.N."/>
            <person name="Hua S.X."/>
            <person name="Woyke T."/>
            <person name="Kerfeld C.A."/>
        </authorList>
    </citation>
    <scope>NUCLEOTIDE SEQUENCE [LARGE SCALE GENOMIC DNA]</scope>
    <source>
        <strain evidence="1 2">PCC 7417</strain>
    </source>
</reference>
<organism evidence="1 2">
    <name type="scientific">Cylindrospermum stagnale PCC 7417</name>
    <dbReference type="NCBI Taxonomy" id="56107"/>
    <lineage>
        <taxon>Bacteria</taxon>
        <taxon>Bacillati</taxon>
        <taxon>Cyanobacteriota</taxon>
        <taxon>Cyanophyceae</taxon>
        <taxon>Nostocales</taxon>
        <taxon>Nostocaceae</taxon>
        <taxon>Cylindrospermum</taxon>
    </lineage>
</organism>
<dbReference type="STRING" id="56107.Cylst_5761"/>
<dbReference type="eggNOG" id="COG1357">
    <property type="taxonomic scope" value="Bacteria"/>
</dbReference>
<dbReference type="OrthoDB" id="582747at2"/>
<dbReference type="PANTHER" id="PTHR14136">
    <property type="entry name" value="BTB_POZ DOMAIN-CONTAINING PROTEIN KCTD9"/>
    <property type="match status" value="1"/>
</dbReference>
<proteinExistence type="predicted"/>
<dbReference type="SUPFAM" id="SSF141571">
    <property type="entry name" value="Pentapeptide repeat-like"/>
    <property type="match status" value="1"/>
</dbReference>
<protein>
    <submittedName>
        <fullName evidence="1">Putative low-complexity protein</fullName>
    </submittedName>
</protein>
<evidence type="ECO:0000313" key="1">
    <source>
        <dbReference type="EMBL" id="AFZ27756.1"/>
    </source>
</evidence>
<name>K9X6Q4_9NOST</name>
<evidence type="ECO:0000313" key="2">
    <source>
        <dbReference type="Proteomes" id="UP000010475"/>
    </source>
</evidence>
<dbReference type="Gene3D" id="2.160.20.80">
    <property type="entry name" value="E3 ubiquitin-protein ligase SopA"/>
    <property type="match status" value="1"/>
</dbReference>
<dbReference type="KEGG" id="csg:Cylst_5761"/>
<dbReference type="InterPro" id="IPR001646">
    <property type="entry name" value="5peptide_repeat"/>
</dbReference>
<keyword evidence="2" id="KW-1185">Reference proteome</keyword>
<dbReference type="Pfam" id="PF00805">
    <property type="entry name" value="Pentapeptide"/>
    <property type="match status" value="1"/>
</dbReference>
<sequence length="183" mass="20434">MVWEITAEELLERYADGERNFAGIKLAHYGLYGFRRSKYGRQLDLDGVVLRDINLRGAYLHEVYLIGADLTGADLGGICLQSCDLTGAIIRDANLFAANVTHSSFDKADLRGSHLDQMNAIFGHFWEVQMGTLDDAILIEADFRGAHIDNGMICRGMNLIWNTTMPNGTLFRGPQWGNGHDNR</sequence>